<gene>
    <name evidence="2" type="ORF">TRIVIDRAFT_47181</name>
</gene>
<dbReference type="GeneID" id="25794621"/>
<sequence>MPTTQAVLAFRKATIADVGHILILVNTAFCGDSGRAGWTSEATFLNDDRIDEAGVITRINQSGAFILLAHDTSGALVGCCFIQSKGDGLGYLGLLAVDPWRQASGLGKMILTKAEVMAKAELSIRLIEGRVIWPREETISWYIRRGYTKTDRTEPFPYAQVGNCKAIRGDLYFVIMEKEL</sequence>
<dbReference type="VEuPathDB" id="FungiDB:TRIVIDRAFT_47181"/>
<protein>
    <recommendedName>
        <fullName evidence="1">N-acetyltransferase domain-containing protein</fullName>
    </recommendedName>
</protein>
<dbReference type="Proteomes" id="UP000007115">
    <property type="component" value="Unassembled WGS sequence"/>
</dbReference>
<accession>G9N486</accession>
<dbReference type="Gene3D" id="3.40.630.30">
    <property type="match status" value="1"/>
</dbReference>
<dbReference type="InterPro" id="IPR000182">
    <property type="entry name" value="GNAT_dom"/>
</dbReference>
<dbReference type="OrthoDB" id="5689at2759"/>
<dbReference type="EMBL" id="ABDF02000086">
    <property type="protein sequence ID" value="EHK18412.1"/>
    <property type="molecule type" value="Genomic_DNA"/>
</dbReference>
<dbReference type="HOGENOM" id="CLU_098389_0_0_1"/>
<dbReference type="eggNOG" id="ENOG502S8V6">
    <property type="taxonomic scope" value="Eukaryota"/>
</dbReference>
<evidence type="ECO:0000313" key="2">
    <source>
        <dbReference type="EMBL" id="EHK18412.1"/>
    </source>
</evidence>
<evidence type="ECO:0000313" key="3">
    <source>
        <dbReference type="Proteomes" id="UP000007115"/>
    </source>
</evidence>
<proteinExistence type="predicted"/>
<dbReference type="InParanoid" id="G9N486"/>
<name>G9N486_HYPVG</name>
<dbReference type="RefSeq" id="XP_013952612.1">
    <property type="nucleotide sequence ID" value="XM_014097137.1"/>
</dbReference>
<dbReference type="InterPro" id="IPR016181">
    <property type="entry name" value="Acyl_CoA_acyltransferase"/>
</dbReference>
<comment type="caution">
    <text evidence="2">The sequence shown here is derived from an EMBL/GenBank/DDBJ whole genome shotgun (WGS) entry which is preliminary data.</text>
</comment>
<dbReference type="SUPFAM" id="SSF55729">
    <property type="entry name" value="Acyl-CoA N-acyltransferases (Nat)"/>
    <property type="match status" value="1"/>
</dbReference>
<organism evidence="2 3">
    <name type="scientific">Hypocrea virens (strain Gv29-8 / FGSC 10586)</name>
    <name type="common">Gliocladium virens</name>
    <name type="synonym">Trichoderma virens</name>
    <dbReference type="NCBI Taxonomy" id="413071"/>
    <lineage>
        <taxon>Eukaryota</taxon>
        <taxon>Fungi</taxon>
        <taxon>Dikarya</taxon>
        <taxon>Ascomycota</taxon>
        <taxon>Pezizomycotina</taxon>
        <taxon>Sordariomycetes</taxon>
        <taxon>Hypocreomycetidae</taxon>
        <taxon>Hypocreales</taxon>
        <taxon>Hypocreaceae</taxon>
        <taxon>Trichoderma</taxon>
    </lineage>
</organism>
<feature type="domain" description="N-acetyltransferase" evidence="1">
    <location>
        <begin position="8"/>
        <end position="180"/>
    </location>
</feature>
<dbReference type="GO" id="GO:0016747">
    <property type="term" value="F:acyltransferase activity, transferring groups other than amino-acyl groups"/>
    <property type="evidence" value="ECO:0007669"/>
    <property type="project" value="InterPro"/>
</dbReference>
<reference evidence="2 3" key="1">
    <citation type="journal article" date="2011" name="Genome Biol.">
        <title>Comparative genome sequence analysis underscores mycoparasitism as the ancestral life style of Trichoderma.</title>
        <authorList>
            <person name="Kubicek C.P."/>
            <person name="Herrera-Estrella A."/>
            <person name="Seidl-Seiboth V."/>
            <person name="Martinez D.A."/>
            <person name="Druzhinina I.S."/>
            <person name="Thon M."/>
            <person name="Zeilinger S."/>
            <person name="Casas-Flores S."/>
            <person name="Horwitz B.A."/>
            <person name="Mukherjee P.K."/>
            <person name="Mukherjee M."/>
            <person name="Kredics L."/>
            <person name="Alcaraz L.D."/>
            <person name="Aerts A."/>
            <person name="Antal Z."/>
            <person name="Atanasova L."/>
            <person name="Cervantes-Badillo M.G."/>
            <person name="Challacombe J."/>
            <person name="Chertkov O."/>
            <person name="McCluskey K."/>
            <person name="Coulpier F."/>
            <person name="Deshpande N."/>
            <person name="von Doehren H."/>
            <person name="Ebbole D.J."/>
            <person name="Esquivel-Naranjo E.U."/>
            <person name="Fekete E."/>
            <person name="Flipphi M."/>
            <person name="Glaser F."/>
            <person name="Gomez-Rodriguez E.Y."/>
            <person name="Gruber S."/>
            <person name="Han C."/>
            <person name="Henrissat B."/>
            <person name="Hermosa R."/>
            <person name="Hernandez-Onate M."/>
            <person name="Karaffa L."/>
            <person name="Kosti I."/>
            <person name="Le Crom S."/>
            <person name="Lindquist E."/>
            <person name="Lucas S."/>
            <person name="Luebeck M."/>
            <person name="Luebeck P.S."/>
            <person name="Margeot A."/>
            <person name="Metz B."/>
            <person name="Misra M."/>
            <person name="Nevalainen H."/>
            <person name="Omann M."/>
            <person name="Packer N."/>
            <person name="Perrone G."/>
            <person name="Uresti-Rivera E.E."/>
            <person name="Salamov A."/>
            <person name="Schmoll M."/>
            <person name="Seiboth B."/>
            <person name="Shapiro H."/>
            <person name="Sukno S."/>
            <person name="Tamayo-Ramos J.A."/>
            <person name="Tisch D."/>
            <person name="Wiest A."/>
            <person name="Wilkinson H.H."/>
            <person name="Zhang M."/>
            <person name="Coutinho P.M."/>
            <person name="Kenerley C.M."/>
            <person name="Monte E."/>
            <person name="Baker S.E."/>
            <person name="Grigoriev I.V."/>
        </authorList>
    </citation>
    <scope>NUCLEOTIDE SEQUENCE [LARGE SCALE GENOMIC DNA]</scope>
    <source>
        <strain evidence="3">Gv29-8 / FGSC 10586</strain>
    </source>
</reference>
<evidence type="ECO:0000259" key="1">
    <source>
        <dbReference type="PROSITE" id="PS51186"/>
    </source>
</evidence>
<dbReference type="STRING" id="413071.G9N486"/>
<keyword evidence="3" id="KW-1185">Reference proteome</keyword>
<dbReference type="AlphaFoldDB" id="G9N486"/>
<dbReference type="Pfam" id="PF13508">
    <property type="entry name" value="Acetyltransf_7"/>
    <property type="match status" value="1"/>
</dbReference>
<dbReference type="PROSITE" id="PS51186">
    <property type="entry name" value="GNAT"/>
    <property type="match status" value="1"/>
</dbReference>